<dbReference type="SUPFAM" id="SSF55008">
    <property type="entry name" value="HMA, heavy metal-associated domain"/>
    <property type="match status" value="1"/>
</dbReference>
<evidence type="ECO:0000313" key="3">
    <source>
        <dbReference type="Proteomes" id="UP000264002"/>
    </source>
</evidence>
<keyword evidence="3" id="KW-1185">Reference proteome</keyword>
<dbReference type="Proteomes" id="UP000264002">
    <property type="component" value="Unassembled WGS sequence"/>
</dbReference>
<reference evidence="3" key="1">
    <citation type="submission" date="2018-08" db="EMBL/GenBank/DDBJ databases">
        <authorList>
            <person name="Grouzdev D.S."/>
            <person name="Krutkina M.S."/>
        </authorList>
    </citation>
    <scope>NUCLEOTIDE SEQUENCE [LARGE SCALE GENOMIC DNA]</scope>
    <source>
        <strain evidence="3">4-11</strain>
    </source>
</reference>
<name>A0A372MK26_9SPIR</name>
<dbReference type="EMBL" id="QUWK01000001">
    <property type="protein sequence ID" value="RFU96119.1"/>
    <property type="molecule type" value="Genomic_DNA"/>
</dbReference>
<dbReference type="AlphaFoldDB" id="A0A372MK26"/>
<dbReference type="InterPro" id="IPR036163">
    <property type="entry name" value="HMA_dom_sf"/>
</dbReference>
<protein>
    <submittedName>
        <fullName evidence="2">Metal-binding protein</fullName>
    </submittedName>
</protein>
<dbReference type="CDD" id="cd00371">
    <property type="entry name" value="HMA"/>
    <property type="match status" value="1"/>
</dbReference>
<accession>A0A372MK26</accession>
<feature type="domain" description="HMA" evidence="1">
    <location>
        <begin position="2"/>
        <end position="70"/>
    </location>
</feature>
<sequence length="77" mass="8566">MQKATIQLETLTCPSCLLKIENATKNLQGVQKESVQVLFNSSKVTLNFDEEIINLEKIEQAIATLGYVVKKSQVKAL</sequence>
<organism evidence="2 3">
    <name type="scientific">Sphaerochaeta halotolerans</name>
    <dbReference type="NCBI Taxonomy" id="2293840"/>
    <lineage>
        <taxon>Bacteria</taxon>
        <taxon>Pseudomonadati</taxon>
        <taxon>Spirochaetota</taxon>
        <taxon>Spirochaetia</taxon>
        <taxon>Spirochaetales</taxon>
        <taxon>Sphaerochaetaceae</taxon>
        <taxon>Sphaerochaeta</taxon>
    </lineage>
</organism>
<dbReference type="OrthoDB" id="7068874at2"/>
<proteinExistence type="predicted"/>
<comment type="caution">
    <text evidence="2">The sequence shown here is derived from an EMBL/GenBank/DDBJ whole genome shotgun (WGS) entry which is preliminary data.</text>
</comment>
<evidence type="ECO:0000259" key="1">
    <source>
        <dbReference type="PROSITE" id="PS50846"/>
    </source>
</evidence>
<dbReference type="Gene3D" id="3.30.70.100">
    <property type="match status" value="1"/>
</dbReference>
<gene>
    <name evidence="2" type="ORF">DYP60_00670</name>
</gene>
<evidence type="ECO:0000313" key="2">
    <source>
        <dbReference type="EMBL" id="RFU96119.1"/>
    </source>
</evidence>
<dbReference type="Pfam" id="PF00403">
    <property type="entry name" value="HMA"/>
    <property type="match status" value="1"/>
</dbReference>
<dbReference type="GO" id="GO:0046872">
    <property type="term" value="F:metal ion binding"/>
    <property type="evidence" value="ECO:0007669"/>
    <property type="project" value="InterPro"/>
</dbReference>
<dbReference type="PROSITE" id="PS50846">
    <property type="entry name" value="HMA_2"/>
    <property type="match status" value="1"/>
</dbReference>
<dbReference type="InterPro" id="IPR006121">
    <property type="entry name" value="HMA_dom"/>
</dbReference>
<reference evidence="2 3" key="2">
    <citation type="submission" date="2018-09" db="EMBL/GenBank/DDBJ databases">
        <title>Genome of Sphaerochaeta halotolerans strain 4-11.</title>
        <authorList>
            <person name="Nazina T.N."/>
            <person name="Sokolova D.S."/>
        </authorList>
    </citation>
    <scope>NUCLEOTIDE SEQUENCE [LARGE SCALE GENOMIC DNA]</scope>
    <source>
        <strain evidence="2 3">4-11</strain>
    </source>
</reference>
<dbReference type="RefSeq" id="WP_117328939.1">
    <property type="nucleotide sequence ID" value="NZ_QUWK01000001.1"/>
</dbReference>